<gene>
    <name evidence="2" type="ORF">B0H64DRAFT_228747</name>
</gene>
<organism evidence="2 3">
    <name type="scientific">Chaetomium fimeti</name>
    <dbReference type="NCBI Taxonomy" id="1854472"/>
    <lineage>
        <taxon>Eukaryota</taxon>
        <taxon>Fungi</taxon>
        <taxon>Dikarya</taxon>
        <taxon>Ascomycota</taxon>
        <taxon>Pezizomycotina</taxon>
        <taxon>Sordariomycetes</taxon>
        <taxon>Sordariomycetidae</taxon>
        <taxon>Sordariales</taxon>
        <taxon>Chaetomiaceae</taxon>
        <taxon>Chaetomium</taxon>
    </lineage>
</organism>
<keyword evidence="3" id="KW-1185">Reference proteome</keyword>
<feature type="region of interest" description="Disordered" evidence="1">
    <location>
        <begin position="1"/>
        <end position="42"/>
    </location>
</feature>
<name>A0AAE0H9H5_9PEZI</name>
<dbReference type="RefSeq" id="XP_062655962.1">
    <property type="nucleotide sequence ID" value="XM_062799692.1"/>
</dbReference>
<comment type="caution">
    <text evidence="2">The sequence shown here is derived from an EMBL/GenBank/DDBJ whole genome shotgun (WGS) entry which is preliminary data.</text>
</comment>
<dbReference type="EMBL" id="JAUEPN010000007">
    <property type="protein sequence ID" value="KAK3292448.1"/>
    <property type="molecule type" value="Genomic_DNA"/>
</dbReference>
<feature type="compositionally biased region" description="Basic and acidic residues" evidence="1">
    <location>
        <begin position="11"/>
        <end position="33"/>
    </location>
</feature>
<reference evidence="2" key="1">
    <citation type="journal article" date="2023" name="Mol. Phylogenet. Evol.">
        <title>Genome-scale phylogeny and comparative genomics of the fungal order Sordariales.</title>
        <authorList>
            <person name="Hensen N."/>
            <person name="Bonometti L."/>
            <person name="Westerberg I."/>
            <person name="Brannstrom I.O."/>
            <person name="Guillou S."/>
            <person name="Cros-Aarteil S."/>
            <person name="Calhoun S."/>
            <person name="Haridas S."/>
            <person name="Kuo A."/>
            <person name="Mondo S."/>
            <person name="Pangilinan J."/>
            <person name="Riley R."/>
            <person name="LaButti K."/>
            <person name="Andreopoulos B."/>
            <person name="Lipzen A."/>
            <person name="Chen C."/>
            <person name="Yan M."/>
            <person name="Daum C."/>
            <person name="Ng V."/>
            <person name="Clum A."/>
            <person name="Steindorff A."/>
            <person name="Ohm R.A."/>
            <person name="Martin F."/>
            <person name="Silar P."/>
            <person name="Natvig D.O."/>
            <person name="Lalanne C."/>
            <person name="Gautier V."/>
            <person name="Ament-Velasquez S.L."/>
            <person name="Kruys A."/>
            <person name="Hutchinson M.I."/>
            <person name="Powell A.J."/>
            <person name="Barry K."/>
            <person name="Miller A.N."/>
            <person name="Grigoriev I.V."/>
            <person name="Debuchy R."/>
            <person name="Gladieux P."/>
            <person name="Hiltunen Thoren M."/>
            <person name="Johannesson H."/>
        </authorList>
    </citation>
    <scope>NUCLEOTIDE SEQUENCE</scope>
    <source>
        <strain evidence="2">CBS 168.71</strain>
    </source>
</reference>
<evidence type="ECO:0000256" key="1">
    <source>
        <dbReference type="SAM" id="MobiDB-lite"/>
    </source>
</evidence>
<evidence type="ECO:0000313" key="3">
    <source>
        <dbReference type="Proteomes" id="UP001278766"/>
    </source>
</evidence>
<dbReference type="GeneID" id="87836640"/>
<proteinExistence type="predicted"/>
<dbReference type="AlphaFoldDB" id="A0AAE0H9H5"/>
<feature type="compositionally biased region" description="Basic residues" evidence="1">
    <location>
        <begin position="1"/>
        <end position="10"/>
    </location>
</feature>
<accession>A0AAE0H9H5</accession>
<feature type="region of interest" description="Disordered" evidence="1">
    <location>
        <begin position="186"/>
        <end position="218"/>
    </location>
</feature>
<evidence type="ECO:0000313" key="2">
    <source>
        <dbReference type="EMBL" id="KAK3292448.1"/>
    </source>
</evidence>
<reference evidence="2" key="2">
    <citation type="submission" date="2023-06" db="EMBL/GenBank/DDBJ databases">
        <authorList>
            <consortium name="Lawrence Berkeley National Laboratory"/>
            <person name="Haridas S."/>
            <person name="Hensen N."/>
            <person name="Bonometti L."/>
            <person name="Westerberg I."/>
            <person name="Brannstrom I.O."/>
            <person name="Guillou S."/>
            <person name="Cros-Aarteil S."/>
            <person name="Calhoun S."/>
            <person name="Kuo A."/>
            <person name="Mondo S."/>
            <person name="Pangilinan J."/>
            <person name="Riley R."/>
            <person name="Labutti K."/>
            <person name="Andreopoulos B."/>
            <person name="Lipzen A."/>
            <person name="Chen C."/>
            <person name="Yanf M."/>
            <person name="Daum C."/>
            <person name="Ng V."/>
            <person name="Clum A."/>
            <person name="Steindorff A."/>
            <person name="Ohm R."/>
            <person name="Martin F."/>
            <person name="Silar P."/>
            <person name="Natvig D."/>
            <person name="Lalanne C."/>
            <person name="Gautier V."/>
            <person name="Ament-Velasquez S.L."/>
            <person name="Kruys A."/>
            <person name="Hutchinson M.I."/>
            <person name="Powell A.J."/>
            <person name="Barry K."/>
            <person name="Miller A.N."/>
            <person name="Grigoriev I.V."/>
            <person name="Debuchy R."/>
            <person name="Gladieux P."/>
            <person name="Thoren M.H."/>
            <person name="Johannesson H."/>
        </authorList>
    </citation>
    <scope>NUCLEOTIDE SEQUENCE</scope>
    <source>
        <strain evidence="2">CBS 168.71</strain>
    </source>
</reference>
<protein>
    <submittedName>
        <fullName evidence="2">Uncharacterized protein</fullName>
    </submittedName>
</protein>
<dbReference type="Proteomes" id="UP001278766">
    <property type="component" value="Unassembled WGS sequence"/>
</dbReference>
<sequence length="218" mass="24388">MLGPRRQTRRTKNEQRYDPRNDDISQRKSDGKRFPAAYPGEPRAAKPAVPMYTSSLDFGQAWRCGWDLRRWTFGAHWVRLPCTARYSPFCFHSCIIYRCKLGEGQPKPGRKGASRQMEAGVEADLAEMITKDTITLEATRLRAACPRRVVQSNAFHMYHYIHTPFAPADDPQGSIGICCVAGGTREPGTQSHPHGDQTAIQRHGPPRGLAGDHATSLE</sequence>